<dbReference type="AlphaFoldDB" id="A0A9J5Y600"/>
<protein>
    <submittedName>
        <fullName evidence="2">Uncharacterized protein</fullName>
    </submittedName>
</protein>
<evidence type="ECO:0000256" key="1">
    <source>
        <dbReference type="SAM" id="Coils"/>
    </source>
</evidence>
<comment type="caution">
    <text evidence="2">The sequence shown here is derived from an EMBL/GenBank/DDBJ whole genome shotgun (WGS) entry which is preliminary data.</text>
</comment>
<feature type="coiled-coil region" evidence="1">
    <location>
        <begin position="10"/>
        <end position="37"/>
    </location>
</feature>
<organism evidence="2 3">
    <name type="scientific">Solanum commersonii</name>
    <name type="common">Commerson's wild potato</name>
    <name type="synonym">Commerson's nightshade</name>
    <dbReference type="NCBI Taxonomy" id="4109"/>
    <lineage>
        <taxon>Eukaryota</taxon>
        <taxon>Viridiplantae</taxon>
        <taxon>Streptophyta</taxon>
        <taxon>Embryophyta</taxon>
        <taxon>Tracheophyta</taxon>
        <taxon>Spermatophyta</taxon>
        <taxon>Magnoliopsida</taxon>
        <taxon>eudicotyledons</taxon>
        <taxon>Gunneridae</taxon>
        <taxon>Pentapetalae</taxon>
        <taxon>asterids</taxon>
        <taxon>lamiids</taxon>
        <taxon>Solanales</taxon>
        <taxon>Solanaceae</taxon>
        <taxon>Solanoideae</taxon>
        <taxon>Solaneae</taxon>
        <taxon>Solanum</taxon>
    </lineage>
</organism>
<accession>A0A9J5Y600</accession>
<dbReference type="Proteomes" id="UP000824120">
    <property type="component" value="Chromosome 7"/>
</dbReference>
<reference evidence="2 3" key="1">
    <citation type="submission" date="2020-09" db="EMBL/GenBank/DDBJ databases">
        <title>De no assembly of potato wild relative species, Solanum commersonii.</title>
        <authorList>
            <person name="Cho K."/>
        </authorList>
    </citation>
    <scope>NUCLEOTIDE SEQUENCE [LARGE SCALE GENOMIC DNA]</scope>
    <source>
        <strain evidence="2">LZ3.2</strain>
        <tissue evidence="2">Leaf</tissue>
    </source>
</reference>
<proteinExistence type="predicted"/>
<gene>
    <name evidence="2" type="ORF">H5410_036264</name>
</gene>
<dbReference type="EMBL" id="JACXVP010000007">
    <property type="protein sequence ID" value="KAG5595032.1"/>
    <property type="molecule type" value="Genomic_DNA"/>
</dbReference>
<evidence type="ECO:0000313" key="3">
    <source>
        <dbReference type="Proteomes" id="UP000824120"/>
    </source>
</evidence>
<keyword evidence="3" id="KW-1185">Reference proteome</keyword>
<evidence type="ECO:0000313" key="2">
    <source>
        <dbReference type="EMBL" id="KAG5595032.1"/>
    </source>
</evidence>
<name>A0A9J5Y600_SOLCO</name>
<keyword evidence="1" id="KW-0175">Coiled coil</keyword>
<sequence>MKLLDKLDVIQLEIIVLAKLEEEIESQQEEIYEEREIVSQSWLQEQTQLLKFQESISDGLTYMITQLIEGRVELTEEIDQFGLDIHDLKARLNKTIEASEFQLSIVVDEDQLVEQKEEFQPFNYTLFLNIDV</sequence>